<reference evidence="2" key="3">
    <citation type="submission" date="2020-04" db="EMBL/GenBank/DDBJ databases">
        <authorList>
            <person name="Tanveer F."/>
            <person name="Xie Y."/>
            <person name="Shinwari Z.K."/>
        </authorList>
    </citation>
    <scope>NUCLEOTIDE SEQUENCE</scope>
    <source>
        <strain evidence="2">MOSEL-ME25</strain>
    </source>
</reference>
<dbReference type="EMBL" id="JABEVU030000001">
    <property type="protein sequence ID" value="MDB0579476.1"/>
    <property type="molecule type" value="Genomic_DNA"/>
</dbReference>
<accession>A0A0C2E800</accession>
<proteinExistence type="predicted"/>
<dbReference type="EMBL" id="JXII01000002">
    <property type="protein sequence ID" value="KIH71417.1"/>
    <property type="molecule type" value="Genomic_DNA"/>
</dbReference>
<dbReference type="InterPro" id="IPR053158">
    <property type="entry name" value="CapK_Type1_Caps_Biosynth"/>
</dbReference>
<dbReference type="RefSeq" id="WP_040104881.1">
    <property type="nucleotide sequence ID" value="NZ_JABEVU030000001.1"/>
</dbReference>
<evidence type="ECO:0008006" key="5">
    <source>
        <dbReference type="Google" id="ProtNLM"/>
    </source>
</evidence>
<evidence type="ECO:0000313" key="4">
    <source>
        <dbReference type="Proteomes" id="UP000527860"/>
    </source>
</evidence>
<dbReference type="Gene3D" id="3.40.50.12780">
    <property type="entry name" value="N-terminal domain of ligase-like"/>
    <property type="match status" value="1"/>
</dbReference>
<evidence type="ECO:0000313" key="3">
    <source>
        <dbReference type="Proteomes" id="UP000031546"/>
    </source>
</evidence>
<evidence type="ECO:0000313" key="2">
    <source>
        <dbReference type="EMBL" id="MDB0579476.1"/>
    </source>
</evidence>
<dbReference type="OrthoDB" id="580775at2"/>
<sequence>MKTSELLRKLTFDVYNMVTKSKLLELMRIRRENESSIINDTYVNERENRIKQHAIDTTIFYSKNPDFPILSKSNIQNHINDFISNKYRKENLYKITTSGSYGTPSVFFRDSQKKYNQIADVLYFGAQNGYFFGIKHAFIRGVKKSNLSLIIQNEIHLSPNKLNKDSMEYYYLKLRKVSYIVGFPSVILNFIDFCKYYNLKPLTNIKGITTTAEPLSTENQKVISDFFKCDVISRYASEEVGIIANRFQGESFYRINHNSIKLNIYEIDEDVPQKEGEEGRIIITDLFSYAMPLINYDTGDLGIIETVEEKGKQIKVLKEITGRLVEQLFDQNDEKISPFAINVYLKDFKEIGQFQFIQEDKATYKLLTSNVLSYQIKSEVAHGLKDILGKDIKLSMYYTSEMLKLASGKRPYIVNNYKK</sequence>
<dbReference type="InterPro" id="IPR042099">
    <property type="entry name" value="ANL_N_sf"/>
</dbReference>
<evidence type="ECO:0000313" key="1">
    <source>
        <dbReference type="EMBL" id="KIH71417.1"/>
    </source>
</evidence>
<gene>
    <name evidence="2" type="ORF">F7P68_0002960</name>
    <name evidence="1" type="ORF">SN16_01655</name>
</gene>
<keyword evidence="4" id="KW-1185">Reference proteome</keyword>
<comment type="caution">
    <text evidence="1">The sequence shown here is derived from an EMBL/GenBank/DDBJ whole genome shotgun (WGS) entry which is preliminary data.</text>
</comment>
<dbReference type="STRING" id="45670.SN16_01655"/>
<dbReference type="SUPFAM" id="SSF56801">
    <property type="entry name" value="Acetyl-CoA synthetase-like"/>
    <property type="match status" value="1"/>
</dbReference>
<dbReference type="PANTHER" id="PTHR36932">
    <property type="entry name" value="CAPSULAR POLYSACCHARIDE BIOSYNTHESIS PROTEIN"/>
    <property type="match status" value="1"/>
</dbReference>
<dbReference type="PANTHER" id="PTHR36932:SF1">
    <property type="entry name" value="CAPSULAR POLYSACCHARIDE BIOSYNTHESIS PROTEIN"/>
    <property type="match status" value="1"/>
</dbReference>
<reference evidence="1 3" key="1">
    <citation type="submission" date="2015-01" db="EMBL/GenBank/DDBJ databases">
        <title>Genome sequences of high lactate-tolerant strain Salinicoccus roseus W12 with industrial interest.</title>
        <authorList>
            <person name="Wang H."/>
            <person name="Yu B."/>
        </authorList>
    </citation>
    <scope>NUCLEOTIDE SEQUENCE [LARGE SCALE GENOMIC DNA]</scope>
    <source>
        <strain evidence="1 3">W12</strain>
    </source>
</reference>
<dbReference type="Proteomes" id="UP000031546">
    <property type="component" value="Unassembled WGS sequence"/>
</dbReference>
<reference evidence="2 4" key="4">
    <citation type="submission" date="2022-12" db="EMBL/GenBank/DDBJ databases">
        <title>Genome analysis and biological profiling of marine Salinicoccus roseus MOSEL-ME25.</title>
        <authorList>
            <person name="Mirza F.T."/>
            <person name="Xie Y."/>
            <person name="Shinwari Z.K."/>
        </authorList>
    </citation>
    <scope>NUCLEOTIDE SEQUENCE [LARGE SCALE GENOMIC DNA]</scope>
    <source>
        <strain evidence="2 4">MOSEL-ME25</strain>
    </source>
</reference>
<dbReference type="Proteomes" id="UP000527860">
    <property type="component" value="Unassembled WGS sequence"/>
</dbReference>
<organism evidence="1 3">
    <name type="scientific">Salinicoccus roseus</name>
    <dbReference type="NCBI Taxonomy" id="45670"/>
    <lineage>
        <taxon>Bacteria</taxon>
        <taxon>Bacillati</taxon>
        <taxon>Bacillota</taxon>
        <taxon>Bacilli</taxon>
        <taxon>Bacillales</taxon>
        <taxon>Staphylococcaceae</taxon>
        <taxon>Salinicoccus</taxon>
    </lineage>
</organism>
<reference evidence="4" key="2">
    <citation type="submission" date="2020-04" db="EMBL/GenBank/DDBJ databases">
        <title>Genome analysis and biological profiling of marine Cellulosimicrobium funkei MOSEL-ME6.</title>
        <authorList>
            <person name="Tanveer F."/>
            <person name="Xie Y."/>
            <person name="Shinwari Z.K."/>
        </authorList>
    </citation>
    <scope>NUCLEOTIDE SEQUENCE [LARGE SCALE GENOMIC DNA]</scope>
    <source>
        <strain evidence="4">MOSEL-ME25</strain>
    </source>
</reference>
<name>A0A0C2E800_9STAP</name>
<dbReference type="GeneID" id="77844245"/>
<dbReference type="AlphaFoldDB" id="A0A0C2E800"/>
<protein>
    <recommendedName>
        <fullName evidence="5">Phenylacetate-CoA ligase</fullName>
    </recommendedName>
</protein>